<name>A0ABU4JRE2_9CLOT</name>
<protein>
    <submittedName>
        <fullName evidence="2">Uncharacterized protein</fullName>
    </submittedName>
</protein>
<keyword evidence="3" id="KW-1185">Reference proteome</keyword>
<evidence type="ECO:0000256" key="1">
    <source>
        <dbReference type="SAM" id="SignalP"/>
    </source>
</evidence>
<sequence>MNKKLVTLVASLAILTTNVPVFASTNLGLKASEETSITNGTKVTNPKTVNEFLNSDVGKQFHATIVKEVPNNVKVMEFNNYGEAYNFMKSVKQEYDSKFIKASPNKSAMFQTAIGEGVDYYQVAYTNLPSSGTGTVSGTVKWNVPGASAQVVTSGHYFNYSNAQVTDSSRGSYISGVGIANWQEYYSGMTHPTSNAWNSTIRGKCGYFISVGGQTVGMSNLVELTCICK</sequence>
<feature type="chain" id="PRO_5046668291" evidence="1">
    <location>
        <begin position="24"/>
        <end position="229"/>
    </location>
</feature>
<proteinExistence type="predicted"/>
<dbReference type="EMBL" id="JARUJP010000005">
    <property type="protein sequence ID" value="MDW8800709.1"/>
    <property type="molecule type" value="Genomic_DNA"/>
</dbReference>
<keyword evidence="1" id="KW-0732">Signal</keyword>
<gene>
    <name evidence="2" type="ORF">P8V03_06025</name>
</gene>
<accession>A0ABU4JRE2</accession>
<evidence type="ECO:0000313" key="3">
    <source>
        <dbReference type="Proteomes" id="UP001281656"/>
    </source>
</evidence>
<evidence type="ECO:0000313" key="2">
    <source>
        <dbReference type="EMBL" id="MDW8800709.1"/>
    </source>
</evidence>
<comment type="caution">
    <text evidence="2">The sequence shown here is derived from an EMBL/GenBank/DDBJ whole genome shotgun (WGS) entry which is preliminary data.</text>
</comment>
<dbReference type="RefSeq" id="WP_318797259.1">
    <property type="nucleotide sequence ID" value="NZ_JARUJP010000005.1"/>
</dbReference>
<reference evidence="2 3" key="1">
    <citation type="submission" date="2023-04" db="EMBL/GenBank/DDBJ databases">
        <title>Clostridium tannerae sp. nov., isolated from the fecal material of an alpaca.</title>
        <authorList>
            <person name="Miller S."/>
            <person name="Hendry M."/>
            <person name="King J."/>
            <person name="Sankaranarayanan K."/>
            <person name="Lawson P.A."/>
        </authorList>
    </citation>
    <scope>NUCLEOTIDE SEQUENCE [LARGE SCALE GENOMIC DNA]</scope>
    <source>
        <strain evidence="2 3">A1-XYC3</strain>
    </source>
</reference>
<dbReference type="Proteomes" id="UP001281656">
    <property type="component" value="Unassembled WGS sequence"/>
</dbReference>
<organism evidence="2 3">
    <name type="scientific">Clostridium tanneri</name>
    <dbReference type="NCBI Taxonomy" id="3037988"/>
    <lineage>
        <taxon>Bacteria</taxon>
        <taxon>Bacillati</taxon>
        <taxon>Bacillota</taxon>
        <taxon>Clostridia</taxon>
        <taxon>Eubacteriales</taxon>
        <taxon>Clostridiaceae</taxon>
        <taxon>Clostridium</taxon>
    </lineage>
</organism>
<feature type="signal peptide" evidence="1">
    <location>
        <begin position="1"/>
        <end position="23"/>
    </location>
</feature>